<organism evidence="1 2">
    <name type="scientific">Falsiroseomonas algicola</name>
    <dbReference type="NCBI Taxonomy" id="2716930"/>
    <lineage>
        <taxon>Bacteria</taxon>
        <taxon>Pseudomonadati</taxon>
        <taxon>Pseudomonadota</taxon>
        <taxon>Alphaproteobacteria</taxon>
        <taxon>Acetobacterales</taxon>
        <taxon>Roseomonadaceae</taxon>
        <taxon>Falsiroseomonas</taxon>
    </lineage>
</organism>
<evidence type="ECO:0000313" key="2">
    <source>
        <dbReference type="Proteomes" id="UP000475385"/>
    </source>
</evidence>
<name>A0A6M1LH99_9PROT</name>
<dbReference type="AlphaFoldDB" id="A0A6M1LH99"/>
<dbReference type="EMBL" id="JAAIKB010000002">
    <property type="protein sequence ID" value="NGM19650.1"/>
    <property type="molecule type" value="Genomic_DNA"/>
</dbReference>
<accession>A0A6M1LH99</accession>
<evidence type="ECO:0000313" key="1">
    <source>
        <dbReference type="EMBL" id="NGM19650.1"/>
    </source>
</evidence>
<reference evidence="1 2" key="1">
    <citation type="submission" date="2020-02" db="EMBL/GenBank/DDBJ databases">
        <authorList>
            <person name="Kim H.M."/>
            <person name="Jeon C.O."/>
        </authorList>
    </citation>
    <scope>NUCLEOTIDE SEQUENCE [LARGE SCALE GENOMIC DNA]</scope>
    <source>
        <strain evidence="1 2">PeD5</strain>
    </source>
</reference>
<keyword evidence="2" id="KW-1185">Reference proteome</keyword>
<reference evidence="1 2" key="2">
    <citation type="submission" date="2020-03" db="EMBL/GenBank/DDBJ databases">
        <title>Roseomonas stagni sp. nov., isolated from pond water in Japan.</title>
        <authorList>
            <person name="Furuhata K."/>
            <person name="Miyamoto H."/>
            <person name="Goto K."/>
        </authorList>
    </citation>
    <scope>NUCLEOTIDE SEQUENCE [LARGE SCALE GENOMIC DNA]</scope>
    <source>
        <strain evidence="1 2">PeD5</strain>
    </source>
</reference>
<proteinExistence type="predicted"/>
<dbReference type="RefSeq" id="WP_164693540.1">
    <property type="nucleotide sequence ID" value="NZ_JAAIKB010000002.1"/>
</dbReference>
<gene>
    <name evidence="1" type="ORF">G3576_06465</name>
</gene>
<sequence>MIGPHQARVAYEAHLASAVASFLVLAPGSEAECQRFTTLALAAHDFAITERLPFGWVDPHDPAAFYDVINAASRAPRRAAASPVAAWKAWEAIRRDLATRHPRLALFDLIHEISHSALALRWPAGIEGQFQDWADQENYWPPAYCLRMPGRHEVWLRTLQDWHGRLRRLRQQLDGWFESTAGDVRFVPEDEWQRLRTSGLQG</sequence>
<comment type="caution">
    <text evidence="1">The sequence shown here is derived from an EMBL/GenBank/DDBJ whole genome shotgun (WGS) entry which is preliminary data.</text>
</comment>
<protein>
    <submittedName>
        <fullName evidence="1">Uncharacterized protein</fullName>
    </submittedName>
</protein>
<dbReference type="Proteomes" id="UP000475385">
    <property type="component" value="Unassembled WGS sequence"/>
</dbReference>